<evidence type="ECO:0000313" key="3">
    <source>
        <dbReference type="Proteomes" id="UP000199289"/>
    </source>
</evidence>
<dbReference type="InterPro" id="IPR011042">
    <property type="entry name" value="6-blade_b-propeller_TolB-like"/>
</dbReference>
<evidence type="ECO:0000313" key="4">
    <source>
        <dbReference type="Proteomes" id="UP000255421"/>
    </source>
</evidence>
<dbReference type="EMBL" id="FNKQ01000001">
    <property type="protein sequence ID" value="SDQ18471.1"/>
    <property type="molecule type" value="Genomic_DNA"/>
</dbReference>
<dbReference type="SUPFAM" id="SSF63825">
    <property type="entry name" value="YWTD domain"/>
    <property type="match status" value="1"/>
</dbReference>
<reference evidence="3" key="2">
    <citation type="submission" date="2016-10" db="EMBL/GenBank/DDBJ databases">
        <authorList>
            <person name="Varghese N."/>
            <person name="Submissions S."/>
        </authorList>
    </citation>
    <scope>NUCLEOTIDE SEQUENCE [LARGE SCALE GENOMIC DNA]</scope>
    <source>
        <strain evidence="3">CGMCC 1.12397</strain>
    </source>
</reference>
<dbReference type="Gene3D" id="2.120.10.30">
    <property type="entry name" value="TolB, C-terminal domain"/>
    <property type="match status" value="1"/>
</dbReference>
<dbReference type="AlphaFoldDB" id="A0A1H0YU69"/>
<dbReference type="EMBL" id="QQST01000001">
    <property type="protein sequence ID" value="RDI72669.1"/>
    <property type="molecule type" value="Genomic_DNA"/>
</dbReference>
<reference evidence="1 4" key="3">
    <citation type="submission" date="2018-07" db="EMBL/GenBank/DDBJ databases">
        <title>Genome sequence of extremly halophilic archaeon Halopelagius longus strain BC12-B1.</title>
        <authorList>
            <person name="Zhang X."/>
        </authorList>
    </citation>
    <scope>NUCLEOTIDE SEQUENCE [LARGE SCALE GENOMIC DNA]</scope>
    <source>
        <strain evidence="1 4">BC12-B1</strain>
    </source>
</reference>
<name>A0A1H0YU69_9EURY</name>
<dbReference type="RefSeq" id="WP_092533316.1">
    <property type="nucleotide sequence ID" value="NZ_FNKQ01000001.1"/>
</dbReference>
<gene>
    <name evidence="1" type="ORF">DWB78_13575</name>
    <name evidence="2" type="ORF">SAMN05216278_0834</name>
</gene>
<evidence type="ECO:0000313" key="2">
    <source>
        <dbReference type="EMBL" id="SDQ18471.1"/>
    </source>
</evidence>
<accession>A0A1H0YU69</accession>
<protein>
    <submittedName>
        <fullName evidence="2">Sugar lactone lactonase YvrE</fullName>
    </submittedName>
    <submittedName>
        <fullName evidence="1">Superoxide dismutase</fullName>
    </submittedName>
</protein>
<dbReference type="PANTHER" id="PTHR31460">
    <property type="match status" value="1"/>
</dbReference>
<sequence length="325" mass="34532">MSPKRAGRERIDYDRRKLLKAIPLAGAVAIGSGTASAKPAFPDTIPLPEGFQPEGIVTGRGTTFFVGSRVSGAVYRGDLRTGEGEVFVPAAEDRVAIGLSHDHRSNNLFVSGGETGKGFVYDAKTGESVATYTLTDPGTFVNDVVVTSSAAYFTDSSRPYLYKVPLGPAGQLPEQSEVEEIPLGGDFRSVEGFNTNGIDAPPDGEFLIIVNSSTGLLYKVDPESGDASEIDLGGETVTNGDGILLDCKTLYVVRNENNLIAVVDLESGKEEGEVVCEITDSDFDVPTTIAECGDALYAVNARFGTENPEDAAYTVVRVSKKRRSE</sequence>
<dbReference type="Proteomes" id="UP000255421">
    <property type="component" value="Unassembled WGS sequence"/>
</dbReference>
<keyword evidence="4" id="KW-1185">Reference proteome</keyword>
<dbReference type="InterPro" id="IPR053224">
    <property type="entry name" value="Sensory_adhesion_molecule"/>
</dbReference>
<dbReference type="Proteomes" id="UP000199289">
    <property type="component" value="Unassembled WGS sequence"/>
</dbReference>
<organism evidence="2 3">
    <name type="scientific">Halopelagius longus</name>
    <dbReference type="NCBI Taxonomy" id="1236180"/>
    <lineage>
        <taxon>Archaea</taxon>
        <taxon>Methanobacteriati</taxon>
        <taxon>Methanobacteriota</taxon>
        <taxon>Stenosarchaea group</taxon>
        <taxon>Halobacteria</taxon>
        <taxon>Halobacteriales</taxon>
        <taxon>Haloferacaceae</taxon>
    </lineage>
</organism>
<reference evidence="2" key="1">
    <citation type="submission" date="2016-10" db="EMBL/GenBank/DDBJ databases">
        <authorList>
            <person name="de Groot N.N."/>
        </authorList>
    </citation>
    <scope>NUCLEOTIDE SEQUENCE [LARGE SCALE GENOMIC DNA]</scope>
    <source>
        <strain evidence="2">CGMCC 1.12397</strain>
    </source>
</reference>
<proteinExistence type="predicted"/>
<dbReference type="PANTHER" id="PTHR31460:SF3">
    <property type="entry name" value="MESOCENTIN"/>
    <property type="match status" value="1"/>
</dbReference>
<evidence type="ECO:0000313" key="1">
    <source>
        <dbReference type="EMBL" id="RDI72669.1"/>
    </source>
</evidence>
<dbReference type="OrthoDB" id="303889at2157"/>